<sequence>MEDQWTVGQAQWEGQPLFVRFNTSVQDGHLKGDYPIKVGFVLPFQAPSAEGLPGEDEMEQLSEIEELMEEYLGSDGVLVLVLTTGGMRELIFYVRSDTDIAGVHQRLMEDVTSHEVQCMGVEEPGWDSYYAFVGEWED</sequence>
<organism evidence="1 2">
    <name type="scientific">Gimesia panareensis</name>
    <dbReference type="NCBI Taxonomy" id="2527978"/>
    <lineage>
        <taxon>Bacteria</taxon>
        <taxon>Pseudomonadati</taxon>
        <taxon>Planctomycetota</taxon>
        <taxon>Planctomycetia</taxon>
        <taxon>Planctomycetales</taxon>
        <taxon>Planctomycetaceae</taxon>
        <taxon>Gimesia</taxon>
    </lineage>
</organism>
<dbReference type="InterPro" id="IPR016097">
    <property type="entry name" value="DUF695"/>
</dbReference>
<keyword evidence="2" id="KW-1185">Reference proteome</keyword>
<proteinExistence type="predicted"/>
<name>A0A517Q584_9PLAN</name>
<dbReference type="Pfam" id="PF05117">
    <property type="entry name" value="DUF695"/>
    <property type="match status" value="1"/>
</dbReference>
<dbReference type="EMBL" id="CP037421">
    <property type="protein sequence ID" value="QDT26779.1"/>
    <property type="molecule type" value="Genomic_DNA"/>
</dbReference>
<dbReference type="AlphaFoldDB" id="A0A517Q584"/>
<evidence type="ECO:0000313" key="2">
    <source>
        <dbReference type="Proteomes" id="UP000315647"/>
    </source>
</evidence>
<dbReference type="RefSeq" id="WP_197996542.1">
    <property type="nucleotide sequence ID" value="NZ_CP036277.1"/>
</dbReference>
<dbReference type="Proteomes" id="UP000315647">
    <property type="component" value="Chromosome"/>
</dbReference>
<accession>A0A517Q584</accession>
<gene>
    <name evidence="1" type="ORF">Enr10x_20890</name>
</gene>
<accession>A0A518A6E8</accession>
<reference evidence="1 2" key="1">
    <citation type="submission" date="2019-03" db="EMBL/GenBank/DDBJ databases">
        <title>Deep-cultivation of Planctomycetes and their phenomic and genomic characterization uncovers novel biology.</title>
        <authorList>
            <person name="Wiegand S."/>
            <person name="Jogler M."/>
            <person name="Boedeker C."/>
            <person name="Pinto D."/>
            <person name="Vollmers J."/>
            <person name="Rivas-Marin E."/>
            <person name="Kohn T."/>
            <person name="Peeters S.H."/>
            <person name="Heuer A."/>
            <person name="Rast P."/>
            <person name="Oberbeckmann S."/>
            <person name="Bunk B."/>
            <person name="Jeske O."/>
            <person name="Meyerdierks A."/>
            <person name="Storesund J.E."/>
            <person name="Kallscheuer N."/>
            <person name="Luecker S."/>
            <person name="Lage O.M."/>
            <person name="Pohl T."/>
            <person name="Merkel B.J."/>
            <person name="Hornburger P."/>
            <person name="Mueller R.-W."/>
            <person name="Bruemmer F."/>
            <person name="Labrenz M."/>
            <person name="Spormann A.M."/>
            <person name="Op den Camp H."/>
            <person name="Overmann J."/>
            <person name="Amann R."/>
            <person name="Jetten M.S.M."/>
            <person name="Mascher T."/>
            <person name="Medema M.H."/>
            <person name="Devos D.P."/>
            <person name="Kaster A.-K."/>
            <person name="Ovreas L."/>
            <person name="Rohde M."/>
            <person name="Galperin M.Y."/>
            <person name="Jogler C."/>
        </authorList>
    </citation>
    <scope>NUCLEOTIDE SEQUENCE [LARGE SCALE GENOMIC DNA]</scope>
    <source>
        <strain evidence="1 2">Enr10</strain>
    </source>
</reference>
<protein>
    <submittedName>
        <fullName evidence="1">Uncharacterized protein</fullName>
    </submittedName>
</protein>
<evidence type="ECO:0000313" key="1">
    <source>
        <dbReference type="EMBL" id="QDT26779.1"/>
    </source>
</evidence>